<dbReference type="Proteomes" id="UP001642540">
    <property type="component" value="Unassembled WGS sequence"/>
</dbReference>
<evidence type="ECO:0000313" key="2">
    <source>
        <dbReference type="Proteomes" id="UP001642540"/>
    </source>
</evidence>
<organism evidence="1 2">
    <name type="scientific">Orchesella dallaii</name>
    <dbReference type="NCBI Taxonomy" id="48710"/>
    <lineage>
        <taxon>Eukaryota</taxon>
        <taxon>Metazoa</taxon>
        <taxon>Ecdysozoa</taxon>
        <taxon>Arthropoda</taxon>
        <taxon>Hexapoda</taxon>
        <taxon>Collembola</taxon>
        <taxon>Entomobryomorpha</taxon>
        <taxon>Entomobryoidea</taxon>
        <taxon>Orchesellidae</taxon>
        <taxon>Orchesellinae</taxon>
        <taxon>Orchesella</taxon>
    </lineage>
</organism>
<evidence type="ECO:0000313" key="1">
    <source>
        <dbReference type="EMBL" id="CAL8131929.1"/>
    </source>
</evidence>
<name>A0ABP1RP67_9HEXA</name>
<accession>A0ABP1RP67</accession>
<sequence>MIEGNQIHLIRGVDYFVDGSEDSKSKKEVDFDTFLEKTHEGPSTLLWSELTEIYNEVISSKDDFVFVFSILERTRKLVELLDPAVKLSLFRHCYMKKLVIYAFFPNLPPSCTTSGRIGHRRLAWQLQKAGIEVLNCNC</sequence>
<reference evidence="1 2" key="1">
    <citation type="submission" date="2024-08" db="EMBL/GenBank/DDBJ databases">
        <authorList>
            <person name="Cucini C."/>
            <person name="Frati F."/>
        </authorList>
    </citation>
    <scope>NUCLEOTIDE SEQUENCE [LARGE SCALE GENOMIC DNA]</scope>
</reference>
<comment type="caution">
    <text evidence="1">The sequence shown here is derived from an EMBL/GenBank/DDBJ whole genome shotgun (WGS) entry which is preliminary data.</text>
</comment>
<gene>
    <name evidence="1" type="ORF">ODALV1_LOCUS24393</name>
</gene>
<proteinExistence type="predicted"/>
<protein>
    <submittedName>
        <fullName evidence="1">Uncharacterized protein</fullName>
    </submittedName>
</protein>
<dbReference type="EMBL" id="CAXLJM020000091">
    <property type="protein sequence ID" value="CAL8131929.1"/>
    <property type="molecule type" value="Genomic_DNA"/>
</dbReference>
<keyword evidence="2" id="KW-1185">Reference proteome</keyword>